<evidence type="ECO:0000313" key="8">
    <source>
        <dbReference type="EMBL" id="CAH1116824.1"/>
    </source>
</evidence>
<dbReference type="PROSITE" id="PS51203">
    <property type="entry name" value="CS"/>
    <property type="match status" value="1"/>
</dbReference>
<dbReference type="Pfam" id="PF14050">
    <property type="entry name" value="Nudc_N"/>
    <property type="match status" value="1"/>
</dbReference>
<dbReference type="Gene3D" id="2.60.40.790">
    <property type="match status" value="1"/>
</dbReference>
<dbReference type="AlphaFoldDB" id="A0A9P0GNI0"/>
<keyword evidence="9" id="KW-1185">Reference proteome</keyword>
<dbReference type="PANTHER" id="PTHR12356">
    <property type="entry name" value="NUCLEAR MOVEMENT PROTEIN NUDC"/>
    <property type="match status" value="1"/>
</dbReference>
<dbReference type="GO" id="GO:0051082">
    <property type="term" value="F:unfolded protein binding"/>
    <property type="evidence" value="ECO:0007669"/>
    <property type="project" value="TreeGrafter"/>
</dbReference>
<organism evidence="8 9">
    <name type="scientific">Phaedon cochleariae</name>
    <name type="common">Mustard beetle</name>
    <dbReference type="NCBI Taxonomy" id="80249"/>
    <lineage>
        <taxon>Eukaryota</taxon>
        <taxon>Metazoa</taxon>
        <taxon>Ecdysozoa</taxon>
        <taxon>Arthropoda</taxon>
        <taxon>Hexapoda</taxon>
        <taxon>Insecta</taxon>
        <taxon>Pterygota</taxon>
        <taxon>Neoptera</taxon>
        <taxon>Endopterygota</taxon>
        <taxon>Coleoptera</taxon>
        <taxon>Polyphaga</taxon>
        <taxon>Cucujiformia</taxon>
        <taxon>Chrysomeloidea</taxon>
        <taxon>Chrysomelidae</taxon>
        <taxon>Chrysomelinae</taxon>
        <taxon>Chrysomelini</taxon>
        <taxon>Phaedon</taxon>
    </lineage>
</organism>
<proteinExistence type="inferred from homology"/>
<protein>
    <recommendedName>
        <fullName evidence="3">Nuclear migration protein nudC</fullName>
    </recommendedName>
    <alternativeName>
        <fullName evidence="6">Nuclear distribution protein C homolog</fullName>
    </alternativeName>
</protein>
<dbReference type="EMBL" id="OU896707">
    <property type="protein sequence ID" value="CAH1116824.1"/>
    <property type="molecule type" value="Genomic_DNA"/>
</dbReference>
<reference evidence="8" key="2">
    <citation type="submission" date="2022-10" db="EMBL/GenBank/DDBJ databases">
        <authorList>
            <consortium name="ENA_rothamsted_submissions"/>
            <consortium name="culmorum"/>
            <person name="King R."/>
        </authorList>
    </citation>
    <scope>NUCLEOTIDE SEQUENCE</scope>
</reference>
<evidence type="ECO:0000259" key="7">
    <source>
        <dbReference type="PROSITE" id="PS51203"/>
    </source>
</evidence>
<dbReference type="Pfam" id="PF04969">
    <property type="entry name" value="CS"/>
    <property type="match status" value="1"/>
</dbReference>
<evidence type="ECO:0000256" key="3">
    <source>
        <dbReference type="ARBA" id="ARBA00017641"/>
    </source>
</evidence>
<evidence type="ECO:0000313" key="9">
    <source>
        <dbReference type="Proteomes" id="UP001153737"/>
    </source>
</evidence>
<feature type="domain" description="CS" evidence="7">
    <location>
        <begin position="127"/>
        <end position="214"/>
    </location>
</feature>
<evidence type="ECO:0000256" key="2">
    <source>
        <dbReference type="ARBA" id="ARBA00010513"/>
    </source>
</evidence>
<keyword evidence="5" id="KW-0597">Phosphoprotein</keyword>
<dbReference type="OrthoDB" id="515366at2759"/>
<gene>
    <name evidence="8" type="ORF">PHAECO_LOCUS1424</name>
</gene>
<dbReference type="PANTHER" id="PTHR12356:SF3">
    <property type="entry name" value="NUCLEAR MIGRATION PROTEIN NUDC"/>
    <property type="match status" value="1"/>
</dbReference>
<comment type="subcellular location">
    <subcellularLocation>
        <location evidence="1">Cytoplasm</location>
    </subcellularLocation>
</comment>
<evidence type="ECO:0000256" key="4">
    <source>
        <dbReference type="ARBA" id="ARBA00022490"/>
    </source>
</evidence>
<dbReference type="InterPro" id="IPR007052">
    <property type="entry name" value="CS_dom"/>
</dbReference>
<comment type="similarity">
    <text evidence="2">Belongs to the nudC family.</text>
</comment>
<dbReference type="InterPro" id="IPR037898">
    <property type="entry name" value="NudC_fam"/>
</dbReference>
<sequence length="291" mass="33492">MSNSEIQDNILFELLKECKTLPNFLDQIFGFLQRRTDFYHVANELDAVVGLPEGLAEKLVRYSFYKWKPQIQKKEYSEIDIPIAEEEIIVPEIEHSEPTVSEVVGATKKVCLNHDCPFTDSESYNGSKFDNYCWSQTIAEIDLIIKIPDKISRKDLLVTIHPCTISLKTRQDGLIFDGELFQKCKANEAVWSIDDNKLLIHLEKCQEIWWKCLVKGEKELDISKIDCSRPYDELPEEAQSKIEELQWNQERKKLGLPTSEELALNATLKKAWNVNGSPFSGPFDPSTVKFS</sequence>
<dbReference type="Proteomes" id="UP001153737">
    <property type="component" value="Chromosome 1"/>
</dbReference>
<dbReference type="SUPFAM" id="SSF49764">
    <property type="entry name" value="HSP20-like chaperones"/>
    <property type="match status" value="1"/>
</dbReference>
<dbReference type="InterPro" id="IPR025934">
    <property type="entry name" value="NudC_N_dom"/>
</dbReference>
<accession>A0A9P0GNI0</accession>
<evidence type="ECO:0000256" key="1">
    <source>
        <dbReference type="ARBA" id="ARBA00004496"/>
    </source>
</evidence>
<evidence type="ECO:0000256" key="5">
    <source>
        <dbReference type="ARBA" id="ARBA00022553"/>
    </source>
</evidence>
<reference evidence="8" key="1">
    <citation type="submission" date="2022-01" db="EMBL/GenBank/DDBJ databases">
        <authorList>
            <person name="King R."/>
        </authorList>
    </citation>
    <scope>NUCLEOTIDE SEQUENCE</scope>
</reference>
<name>A0A9P0GNI0_PHACE</name>
<dbReference type="GO" id="GO:0006457">
    <property type="term" value="P:protein folding"/>
    <property type="evidence" value="ECO:0007669"/>
    <property type="project" value="TreeGrafter"/>
</dbReference>
<dbReference type="InterPro" id="IPR008978">
    <property type="entry name" value="HSP20-like_chaperone"/>
</dbReference>
<keyword evidence="4" id="KW-0963">Cytoplasm</keyword>
<evidence type="ECO:0000256" key="6">
    <source>
        <dbReference type="ARBA" id="ARBA00030427"/>
    </source>
</evidence>
<dbReference type="CDD" id="cd06467">
    <property type="entry name" value="p23_NUDC_like"/>
    <property type="match status" value="1"/>
</dbReference>
<dbReference type="GO" id="GO:0005737">
    <property type="term" value="C:cytoplasm"/>
    <property type="evidence" value="ECO:0007669"/>
    <property type="project" value="UniProtKB-SubCell"/>
</dbReference>